<dbReference type="Pfam" id="PF25023">
    <property type="entry name" value="TEN_YD-shell"/>
    <property type="match status" value="2"/>
</dbReference>
<dbReference type="InterPro" id="IPR045351">
    <property type="entry name" value="DUF6531"/>
</dbReference>
<reference evidence="5" key="1">
    <citation type="submission" date="2020-10" db="EMBL/GenBank/DDBJ databases">
        <title>Whole-genome sequence of Luteibacter sp. EIF3.</title>
        <authorList>
            <person name="Friedrich I."/>
            <person name="Hertel R."/>
            <person name="Daniel R."/>
        </authorList>
    </citation>
    <scope>NUCLEOTIDE SEQUENCE</scope>
    <source>
        <strain evidence="5">EIF3</strain>
    </source>
</reference>
<dbReference type="Pfam" id="PF05593">
    <property type="entry name" value="RHS_repeat"/>
    <property type="match status" value="3"/>
</dbReference>
<evidence type="ECO:0000256" key="2">
    <source>
        <dbReference type="SAM" id="SignalP"/>
    </source>
</evidence>
<dbReference type="InterPro" id="IPR031325">
    <property type="entry name" value="RHS_repeat"/>
</dbReference>
<dbReference type="PANTHER" id="PTHR32305">
    <property type="match status" value="1"/>
</dbReference>
<gene>
    <name evidence="5" type="ORF">IM816_00570</name>
</gene>
<dbReference type="NCBIfam" id="TIGR03696">
    <property type="entry name" value="Rhs_assc_core"/>
    <property type="match status" value="1"/>
</dbReference>
<evidence type="ECO:0000313" key="5">
    <source>
        <dbReference type="EMBL" id="URL58669.1"/>
    </source>
</evidence>
<dbReference type="InterPro" id="IPR022385">
    <property type="entry name" value="Rhs_assc_core"/>
</dbReference>
<keyword evidence="1" id="KW-0677">Repeat</keyword>
<name>A0ABY4T317_9GAMM</name>
<feature type="chain" id="PRO_5046053938" evidence="2">
    <location>
        <begin position="30"/>
        <end position="1529"/>
    </location>
</feature>
<accession>A0ABY4T317</accession>
<dbReference type="InterPro" id="IPR006530">
    <property type="entry name" value="YD"/>
</dbReference>
<dbReference type="InterPro" id="IPR050708">
    <property type="entry name" value="T6SS_VgrG/RHS"/>
</dbReference>
<feature type="domain" description="Teneurin-like YD-shell" evidence="4">
    <location>
        <begin position="798"/>
        <end position="953"/>
    </location>
</feature>
<feature type="signal peptide" evidence="2">
    <location>
        <begin position="1"/>
        <end position="29"/>
    </location>
</feature>
<evidence type="ECO:0000259" key="3">
    <source>
        <dbReference type="Pfam" id="PF20148"/>
    </source>
</evidence>
<dbReference type="InterPro" id="IPR056823">
    <property type="entry name" value="TEN-like_YD-shell"/>
</dbReference>
<dbReference type="Pfam" id="PF20148">
    <property type="entry name" value="DUF6531"/>
    <property type="match status" value="1"/>
</dbReference>
<keyword evidence="6" id="KW-1185">Reference proteome</keyword>
<dbReference type="Proteomes" id="UP001056681">
    <property type="component" value="Chromosome"/>
</dbReference>
<evidence type="ECO:0000256" key="1">
    <source>
        <dbReference type="ARBA" id="ARBA00022737"/>
    </source>
</evidence>
<feature type="domain" description="DUF6531" evidence="3">
    <location>
        <begin position="191"/>
        <end position="287"/>
    </location>
</feature>
<dbReference type="NCBIfam" id="TIGR01643">
    <property type="entry name" value="YD_repeat_2x"/>
    <property type="match status" value="3"/>
</dbReference>
<evidence type="ECO:0000313" key="6">
    <source>
        <dbReference type="Proteomes" id="UP001056681"/>
    </source>
</evidence>
<dbReference type="EMBL" id="CP063231">
    <property type="protein sequence ID" value="URL58669.1"/>
    <property type="molecule type" value="Genomic_DNA"/>
</dbReference>
<feature type="domain" description="Teneurin-like YD-shell" evidence="4">
    <location>
        <begin position="1134"/>
        <end position="1247"/>
    </location>
</feature>
<sequence>MSHHRLPRSRHRALTLAVSLALITGSAWGQEPEPLLFPAFVDGHLVPTPDGPEHHEGDQLAADAHVAAEQWCARQPSLSRCDYVTHAMREIPGKAERNSAYSVLDITLLTEDFTGSRVRTINGDIVIVRSCPVEATLVSDIGVYYSNRDRYSGGNPVACVSPDALPKPDSLGIPEESGANQCPIGNSPVVGNPINPLTMSKIEQVVDYQGPEASGLVFARTYHSGAFPLGWTSPMVGARYPAGARIGARWRHSFDRAFVRRPYYDTSGLAYGTALYLLREDGRETRFVKQGDGFVPTEGERGKLREHPEGGWVYTWPDLTEERYDDRGRLRSRTDANGNVLTLRYDDITVGIGLKATVLVSVTDRQGRELRLSYDRLGRVETVDTPDGRLNYSYSGDILEGLDADLVKVGYPDGHDVQYRYDEPGLGGKPNHKLTGIIGKDGRRFATFRYDSQNRAVGSAHGDDTERTDLDPGADRIRIIRPGQPYAYLFPTYINGTIRLGKRQEDVRNETVTRNFDYLGGGLVTLQTDYSGIPTTYQYDRKRHLEIERTEAEGTPVQRTIATRWHALFDKPTRIDNGSQWTTFEYDDKGNLIEERQGGAADAGQAGSEPWPEERITRFGYDAAGRLLTIDGPLAGEADITRYAYRMTDDAGCATGASCAWREGDLHTITDPLGHVQTVLAYDAAGRVLASTDTNGVRTERTYDAMGRPLTVTVRARRDGKPSAQDIITRTTYTANGDVHTLTDPDGGTLTHRYNAARRLIGLVDTVGRKRNIERDAQGWIARDAFLRVDGTEDLEREFTYDSRGIPKRIQYSGYPIDYEVDANGRLLQANVTANGPLLRRDARGRVDRITQDAQPEATVVRLEYDGTDQVKTVVDPKGLSTGYLRNGLGDLLWQRSPDTGDTAFEHDVAGQPVRETPADARTTERTYDVAGRLTTVTYSDGASVTYAYDQPDTTCVTDATYAVGRLSKATDRDGHTSFCYDFAGRVVQKTQVTRGIRLDLRYAYTPAGRLSSMIYPDGRMVSYTRDAAGQVTEVSTKMPLAAAQPLLNDVQYDALGQTLRWTAGARTLMRSYDSLGLVTGVHDLHAGGLNLTLGYLNSEINSITVGLVPGFMFADGASRLTMASWLGLPAVMHQYSYDTTGNRLNWNTGAFQKRRFDYATDSHRLVMAAEVPREYDAKGNTTRIGEREFIYDASGRMSQAKVNGVVEMNYVYNPFGQQIAKYIAGQTTVSLHDEAGHWLGDYDGAGRPIRQVAWLGDMPIVAFDGDAIRDIQPDHLGTPRVVIDRATDKPIWAWSIVGDAFGSDAPNEDPDGDGTRYVFDMRFSGQRFDAVTGLHQNGWRDYDPLSGRYVQSDPIGLAGGISTYAYVGSNPYLRVDPRGLDDSQCMFNPSACGWKKAPQESNISIGAGAWGNLFAGYGSAEVGLAVDSTGNVCVYYQVCRGGIVGLPVQGEAGIALGAGTGRIGVGTQTSYGTTIIGGAGVAGGGTLLRSADGFSGSRSILAVGGSPEGCVAGAAAVQCTTEYFRCRK</sequence>
<dbReference type="PANTHER" id="PTHR32305:SF15">
    <property type="entry name" value="PROTEIN RHSA-RELATED"/>
    <property type="match status" value="1"/>
</dbReference>
<keyword evidence="2" id="KW-0732">Signal</keyword>
<evidence type="ECO:0000259" key="4">
    <source>
        <dbReference type="Pfam" id="PF25023"/>
    </source>
</evidence>
<dbReference type="RefSeq" id="WP_250339361.1">
    <property type="nucleotide sequence ID" value="NZ_CP063231.1"/>
</dbReference>
<dbReference type="Gene3D" id="2.180.10.10">
    <property type="entry name" value="RHS repeat-associated core"/>
    <property type="match status" value="3"/>
</dbReference>
<proteinExistence type="predicted"/>
<organism evidence="5 6">
    <name type="scientific">Luteibacter flocculans</name>
    <dbReference type="NCBI Taxonomy" id="2780091"/>
    <lineage>
        <taxon>Bacteria</taxon>
        <taxon>Pseudomonadati</taxon>
        <taxon>Pseudomonadota</taxon>
        <taxon>Gammaproteobacteria</taxon>
        <taxon>Lysobacterales</taxon>
        <taxon>Rhodanobacteraceae</taxon>
        <taxon>Luteibacter</taxon>
    </lineage>
</organism>
<protein>
    <submittedName>
        <fullName evidence="5">RHS repeat protein</fullName>
    </submittedName>
</protein>